<dbReference type="InterPro" id="IPR019734">
    <property type="entry name" value="TPR_rpt"/>
</dbReference>
<dbReference type="PANTHER" id="PTHR46050:SF18">
    <property type="entry name" value="TETRATRICOPEPTIDE REPEAT (TPR)-LIKE SUPERFAMILY PROTEIN"/>
    <property type="match status" value="1"/>
</dbReference>
<dbReference type="SMART" id="SM00028">
    <property type="entry name" value="TPR"/>
    <property type="match status" value="7"/>
</dbReference>
<feature type="domain" description="Thioredoxin" evidence="3">
    <location>
        <begin position="603"/>
        <end position="659"/>
    </location>
</feature>
<dbReference type="InterPro" id="IPR044534">
    <property type="entry name" value="TTL1-4"/>
</dbReference>
<dbReference type="SUPFAM" id="SSF48452">
    <property type="entry name" value="TPR-like"/>
    <property type="match status" value="2"/>
</dbReference>
<gene>
    <name evidence="4" type="ORF">RJ641_031674</name>
</gene>
<feature type="compositionally biased region" description="Basic and acidic residues" evidence="2">
    <location>
        <begin position="87"/>
        <end position="101"/>
    </location>
</feature>
<dbReference type="PANTHER" id="PTHR46050">
    <property type="entry name" value="TPR REPEAT-CONTAINING THIOREDOXIN"/>
    <property type="match status" value="1"/>
</dbReference>
<sequence>MAQTAKYTLDAEFGCGLGGIFQCRNLWPRKSPLGATTNAVEKEHESGESKMQQRKPLQNPKSLIEQAPKLHDRSTEKTASVHPKPPSNHESEPPRPSDARRSSTSSSTGSSQELPNKRRQQRNSAGSADEHNKMLVIRSQSSQMGNISQVVTTTRSSMKNIGEEVSSNTPKCRNSILQSNSTMGNIVRRGNDEKRRSRKMNAEVLKEMGNEEYKQGRFEEALSLYDQAIAIDPSKVSYRSNKSAALTGLGRLMEAVFECREAVQIEPSYQRAHHRLAKLCLRLGEAERALYHYEQSGPQANSHDIAQAQALQAYILVCNEARKLKEWNILLKESAAAVSSYADSAPKIHALQAEALLRLHRHEEAYTTIMNAPNFDVNSCTKFFGPIGSSYLLMIRAQVYMSAGRFEDAVSAAQTAAKLDSSNEVAVVLRKARAVALARSSGNQLFKESKFSAASTAYSEGLEHDAYNSVLLCNRAASRSKLGQYEKAIEDCTIAINVRPSYSKARLRRADCNAKMERWEASIHDYEMLIRETPGDVEVGRALFDARIQLRKQQGEDIEDSKFGSNLVFVSTNERFRHYVTLPGMSVVLFCNRTKHNQGLQLMEQVCKRFPTVNFLKVEIEEHPYIAKLEGVTSVPAFKIYKNGSIVKEIPGHQTELLENSVRLYSS</sequence>
<evidence type="ECO:0000259" key="3">
    <source>
        <dbReference type="Pfam" id="PF00085"/>
    </source>
</evidence>
<feature type="region of interest" description="Disordered" evidence="2">
    <location>
        <begin position="30"/>
        <end position="131"/>
    </location>
</feature>
<dbReference type="Proteomes" id="UP001370490">
    <property type="component" value="Unassembled WGS sequence"/>
</dbReference>
<evidence type="ECO:0000313" key="5">
    <source>
        <dbReference type="Proteomes" id="UP001370490"/>
    </source>
</evidence>
<organism evidence="4 5">
    <name type="scientific">Dillenia turbinata</name>
    <dbReference type="NCBI Taxonomy" id="194707"/>
    <lineage>
        <taxon>Eukaryota</taxon>
        <taxon>Viridiplantae</taxon>
        <taxon>Streptophyta</taxon>
        <taxon>Embryophyta</taxon>
        <taxon>Tracheophyta</taxon>
        <taxon>Spermatophyta</taxon>
        <taxon>Magnoliopsida</taxon>
        <taxon>eudicotyledons</taxon>
        <taxon>Gunneridae</taxon>
        <taxon>Pentapetalae</taxon>
        <taxon>Dilleniales</taxon>
        <taxon>Dilleniaceae</taxon>
        <taxon>Dillenia</taxon>
    </lineage>
</organism>
<dbReference type="GO" id="GO:0005737">
    <property type="term" value="C:cytoplasm"/>
    <property type="evidence" value="ECO:0007669"/>
    <property type="project" value="TreeGrafter"/>
</dbReference>
<feature type="compositionally biased region" description="Low complexity" evidence="2">
    <location>
        <begin position="102"/>
        <end position="111"/>
    </location>
</feature>
<evidence type="ECO:0000256" key="1">
    <source>
        <dbReference type="PROSITE-ProRule" id="PRU00339"/>
    </source>
</evidence>
<reference evidence="4 5" key="1">
    <citation type="submission" date="2023-12" db="EMBL/GenBank/DDBJ databases">
        <title>A high-quality genome assembly for Dillenia turbinata (Dilleniales).</title>
        <authorList>
            <person name="Chanderbali A."/>
        </authorList>
    </citation>
    <scope>NUCLEOTIDE SEQUENCE [LARGE SCALE GENOMIC DNA]</scope>
    <source>
        <strain evidence="4">LSX21</strain>
        <tissue evidence="4">Leaf</tissue>
    </source>
</reference>
<dbReference type="CDD" id="cd02947">
    <property type="entry name" value="TRX_family"/>
    <property type="match status" value="1"/>
</dbReference>
<dbReference type="Pfam" id="PF13414">
    <property type="entry name" value="TPR_11"/>
    <property type="match status" value="1"/>
</dbReference>
<dbReference type="InterPro" id="IPR011990">
    <property type="entry name" value="TPR-like_helical_dom_sf"/>
</dbReference>
<dbReference type="Pfam" id="PF13432">
    <property type="entry name" value="TPR_16"/>
    <property type="match status" value="1"/>
</dbReference>
<keyword evidence="5" id="KW-1185">Reference proteome</keyword>
<dbReference type="PROSITE" id="PS50293">
    <property type="entry name" value="TPR_REGION"/>
    <property type="match status" value="1"/>
</dbReference>
<dbReference type="AlphaFoldDB" id="A0AAN8VY03"/>
<dbReference type="Gene3D" id="1.25.40.10">
    <property type="entry name" value="Tetratricopeptide repeat domain"/>
    <property type="match status" value="1"/>
</dbReference>
<feature type="repeat" description="TPR" evidence="1">
    <location>
        <begin position="202"/>
        <end position="235"/>
    </location>
</feature>
<evidence type="ECO:0000256" key="2">
    <source>
        <dbReference type="SAM" id="MobiDB-lite"/>
    </source>
</evidence>
<dbReference type="InterPro" id="IPR013766">
    <property type="entry name" value="Thioredoxin_domain"/>
</dbReference>
<keyword evidence="1" id="KW-0802">TPR repeat</keyword>
<dbReference type="SUPFAM" id="SSF52833">
    <property type="entry name" value="Thioredoxin-like"/>
    <property type="match status" value="1"/>
</dbReference>
<comment type="caution">
    <text evidence="4">The sequence shown here is derived from an EMBL/GenBank/DDBJ whole genome shotgun (WGS) entry which is preliminary data.</text>
</comment>
<dbReference type="InterPro" id="IPR036249">
    <property type="entry name" value="Thioredoxin-like_sf"/>
</dbReference>
<accession>A0AAN8VY03</accession>
<dbReference type="GO" id="GO:0006950">
    <property type="term" value="P:response to stress"/>
    <property type="evidence" value="ECO:0007669"/>
    <property type="project" value="UniProtKB-ARBA"/>
</dbReference>
<dbReference type="EMBL" id="JBAMMX010000006">
    <property type="protein sequence ID" value="KAK6938166.1"/>
    <property type="molecule type" value="Genomic_DNA"/>
</dbReference>
<dbReference type="Gene3D" id="3.40.30.10">
    <property type="entry name" value="Glutaredoxin"/>
    <property type="match status" value="1"/>
</dbReference>
<dbReference type="Pfam" id="PF00085">
    <property type="entry name" value="Thioredoxin"/>
    <property type="match status" value="1"/>
</dbReference>
<name>A0AAN8VY03_9MAGN</name>
<protein>
    <recommendedName>
        <fullName evidence="3">Thioredoxin domain-containing protein</fullName>
    </recommendedName>
</protein>
<proteinExistence type="predicted"/>
<dbReference type="PROSITE" id="PS50005">
    <property type="entry name" value="TPR"/>
    <property type="match status" value="1"/>
</dbReference>
<evidence type="ECO:0000313" key="4">
    <source>
        <dbReference type="EMBL" id="KAK6938166.1"/>
    </source>
</evidence>